<evidence type="ECO:0000256" key="4">
    <source>
        <dbReference type="ARBA" id="ARBA00022989"/>
    </source>
</evidence>
<gene>
    <name evidence="8" type="ORF">RGI145_23385</name>
</gene>
<dbReference type="GO" id="GO:0016020">
    <property type="term" value="C:membrane"/>
    <property type="evidence" value="ECO:0007669"/>
    <property type="project" value="UniProtKB-SubCell"/>
</dbReference>
<reference evidence="8 9" key="1">
    <citation type="submission" date="2016-05" db="EMBL/GenBank/DDBJ databases">
        <title>Complete Genome and Methylome Analysis of Psychrotrophic Bacterial Isolates from Antarctic Lake Untersee.</title>
        <authorList>
            <person name="Fomenkov A."/>
            <person name="Akimov V.N."/>
            <person name="Vasilyeva L.V."/>
            <person name="Andersen D."/>
            <person name="Vincze T."/>
            <person name="Roberts R.J."/>
        </authorList>
    </citation>
    <scope>NUCLEOTIDE SEQUENCE [LARGE SCALE GENOMIC DNA]</scope>
    <source>
        <strain evidence="8 9">U14-5</strain>
        <plasmid evidence="9">Plasmid 1</plasmid>
    </source>
</reference>
<dbReference type="FunFam" id="1.20.1250.20:FF:000018">
    <property type="entry name" value="MFS transporter permease"/>
    <property type="match status" value="1"/>
</dbReference>
<evidence type="ECO:0000259" key="7">
    <source>
        <dbReference type="PROSITE" id="PS50850"/>
    </source>
</evidence>
<feature type="transmembrane region" description="Helical" evidence="6">
    <location>
        <begin position="31"/>
        <end position="48"/>
    </location>
</feature>
<evidence type="ECO:0000313" key="8">
    <source>
        <dbReference type="EMBL" id="APT60278.1"/>
    </source>
</evidence>
<dbReference type="Pfam" id="PF07690">
    <property type="entry name" value="MFS_1"/>
    <property type="match status" value="1"/>
</dbReference>
<feature type="transmembrane region" description="Helical" evidence="6">
    <location>
        <begin position="416"/>
        <end position="436"/>
    </location>
</feature>
<dbReference type="RefSeq" id="WP_075800976.1">
    <property type="nucleotide sequence ID" value="NZ_CP015585.1"/>
</dbReference>
<evidence type="ECO:0000313" key="9">
    <source>
        <dbReference type="Proteomes" id="UP000185494"/>
    </source>
</evidence>
<dbReference type="EMBL" id="CP015585">
    <property type="protein sequence ID" value="APT60278.1"/>
    <property type="molecule type" value="Genomic_DNA"/>
</dbReference>
<dbReference type="Proteomes" id="UP000185494">
    <property type="component" value="Chromosome 1"/>
</dbReference>
<dbReference type="AlphaFoldDB" id="A0A1L7ANC0"/>
<accession>A0A1L7ANC0</accession>
<feature type="transmembrane region" description="Helical" evidence="6">
    <location>
        <begin position="100"/>
        <end position="120"/>
    </location>
</feature>
<dbReference type="PANTHER" id="PTHR43791:SF36">
    <property type="entry name" value="TRANSPORTER, PUTATIVE (AFU_ORTHOLOGUE AFUA_6G08340)-RELATED"/>
    <property type="match status" value="1"/>
</dbReference>
<evidence type="ECO:0000256" key="3">
    <source>
        <dbReference type="ARBA" id="ARBA00022692"/>
    </source>
</evidence>
<keyword evidence="3 6" id="KW-0812">Transmembrane</keyword>
<comment type="subcellular location">
    <subcellularLocation>
        <location evidence="1">Membrane</location>
        <topology evidence="1">Multi-pass membrane protein</topology>
    </subcellularLocation>
</comment>
<feature type="transmembrane region" description="Helical" evidence="6">
    <location>
        <begin position="68"/>
        <end position="88"/>
    </location>
</feature>
<dbReference type="KEGG" id="rgi:RGI145_23385"/>
<feature type="transmembrane region" description="Helical" evidence="6">
    <location>
        <begin position="291"/>
        <end position="310"/>
    </location>
</feature>
<geneLocation type="plasmid" evidence="8 9">
    <name>1</name>
</geneLocation>
<organism evidence="8 9">
    <name type="scientific">Roseomonas gilardii</name>
    <dbReference type="NCBI Taxonomy" id="257708"/>
    <lineage>
        <taxon>Bacteria</taxon>
        <taxon>Pseudomonadati</taxon>
        <taxon>Pseudomonadota</taxon>
        <taxon>Alphaproteobacteria</taxon>
        <taxon>Acetobacterales</taxon>
        <taxon>Roseomonadaceae</taxon>
        <taxon>Roseomonas</taxon>
    </lineage>
</organism>
<name>A0A1L7ANC0_9PROT</name>
<keyword evidence="4 6" id="KW-1133">Transmembrane helix</keyword>
<dbReference type="Gene3D" id="1.20.1250.20">
    <property type="entry name" value="MFS general substrate transporter like domains"/>
    <property type="match status" value="2"/>
</dbReference>
<proteinExistence type="predicted"/>
<keyword evidence="2" id="KW-0813">Transport</keyword>
<feature type="transmembrane region" description="Helical" evidence="6">
    <location>
        <begin position="347"/>
        <end position="366"/>
    </location>
</feature>
<dbReference type="GO" id="GO:0022857">
    <property type="term" value="F:transmembrane transporter activity"/>
    <property type="evidence" value="ECO:0007669"/>
    <property type="project" value="InterPro"/>
</dbReference>
<dbReference type="CDD" id="cd17319">
    <property type="entry name" value="MFS_ExuT_GudP_like"/>
    <property type="match status" value="1"/>
</dbReference>
<dbReference type="InterPro" id="IPR011701">
    <property type="entry name" value="MFS"/>
</dbReference>
<dbReference type="PANTHER" id="PTHR43791">
    <property type="entry name" value="PERMEASE-RELATED"/>
    <property type="match status" value="1"/>
</dbReference>
<evidence type="ECO:0000256" key="2">
    <source>
        <dbReference type="ARBA" id="ARBA00022448"/>
    </source>
</evidence>
<dbReference type="PROSITE" id="PS50850">
    <property type="entry name" value="MFS"/>
    <property type="match status" value="1"/>
</dbReference>
<evidence type="ECO:0000256" key="5">
    <source>
        <dbReference type="ARBA" id="ARBA00023136"/>
    </source>
</evidence>
<feature type="transmembrane region" description="Helical" evidence="6">
    <location>
        <begin position="258"/>
        <end position="279"/>
    </location>
</feature>
<feature type="transmembrane region" description="Helical" evidence="6">
    <location>
        <begin position="193"/>
        <end position="215"/>
    </location>
</feature>
<feature type="transmembrane region" description="Helical" evidence="6">
    <location>
        <begin position="373"/>
        <end position="396"/>
    </location>
</feature>
<feature type="transmembrane region" description="Helical" evidence="6">
    <location>
        <begin position="159"/>
        <end position="181"/>
    </location>
</feature>
<dbReference type="InterPro" id="IPR020846">
    <property type="entry name" value="MFS_dom"/>
</dbReference>
<evidence type="ECO:0000256" key="1">
    <source>
        <dbReference type="ARBA" id="ARBA00004141"/>
    </source>
</evidence>
<sequence length="439" mass="47603">MSMSEAAIQRPGSVSPPISAEALKRSAFRKVIWRMLPILTLAYAFNFLDRTNIGFAALQMNRDIGLTATQFGWGAGILFVGYCGFEVPSNMLLYRYGARLWISRIMISWGLLSCAMSFVSGPISFYLLRFVLGVAEAGFFPGIAYFLSAWFPAEYRARILSWFLVAIPVSSLIGGPLSGFLLEMDGALGLAGWQWLFVVEGAPAAIIGIVLLFVLTDRPQDAHWLTPDERQAIITSIESEKRDRAVSRLGVALRDIRVWMCTVVYLGFTVGSYGIQIWLPLILKGQDLTNMQVGWVSALPYLAASIGMILWARSADRSGRKIVNLTACCLLGALGFLLAISTGRFDLSLLGLAAALVGVTSARAIFWSIPTRFLTGIAAAGGIAFINTVGTTGGFFGPTIVGWLKDATGSFEAGLLAMAGFLAVSTLFAFLLRLVIREE</sequence>
<evidence type="ECO:0000256" key="6">
    <source>
        <dbReference type="SAM" id="Phobius"/>
    </source>
</evidence>
<keyword evidence="5 6" id="KW-0472">Membrane</keyword>
<protein>
    <recommendedName>
        <fullName evidence="7">Major facilitator superfamily (MFS) profile domain-containing protein</fullName>
    </recommendedName>
</protein>
<dbReference type="SUPFAM" id="SSF103473">
    <property type="entry name" value="MFS general substrate transporter"/>
    <property type="match status" value="1"/>
</dbReference>
<dbReference type="InterPro" id="IPR036259">
    <property type="entry name" value="MFS_trans_sf"/>
</dbReference>
<feature type="transmembrane region" description="Helical" evidence="6">
    <location>
        <begin position="322"/>
        <end position="341"/>
    </location>
</feature>
<feature type="domain" description="Major facilitator superfamily (MFS) profile" evidence="7">
    <location>
        <begin position="35"/>
        <end position="437"/>
    </location>
</feature>
<keyword evidence="8" id="KW-0614">Plasmid</keyword>
<feature type="transmembrane region" description="Helical" evidence="6">
    <location>
        <begin position="126"/>
        <end position="147"/>
    </location>
</feature>